<organism evidence="2 3">
    <name type="scientific">Yinghuangia soli</name>
    <dbReference type="NCBI Taxonomy" id="2908204"/>
    <lineage>
        <taxon>Bacteria</taxon>
        <taxon>Bacillati</taxon>
        <taxon>Actinomycetota</taxon>
        <taxon>Actinomycetes</taxon>
        <taxon>Kitasatosporales</taxon>
        <taxon>Streptomycetaceae</taxon>
        <taxon>Yinghuangia</taxon>
    </lineage>
</organism>
<gene>
    <name evidence="2" type="ORF">LZ495_15765</name>
</gene>
<sequence length="276" mass="31743">MALRLGAELRRLRTLNAMTVASAAKHMSCSGSKISRQECGKANISSEDLEHYIQTYNVPEADRDELRELLGVRNVRDWWTRYDDILSPAMASFIALENQAATEYEYQLGTIPGLLQTRALARILNRKSLHPLDDYRREASVEVRLRRQRRLFEEPKLELRALIWEAAFHVDIGEPEVMREQLEHLIAMSLLPNITFQIIPFRAGTDQLMGSSFQLLDFADPRDPVQMFVESLIGTLSRPHTRDTEPGLRMFRRIADSALTPQQSRALLTQHLKGYR</sequence>
<evidence type="ECO:0000313" key="2">
    <source>
        <dbReference type="EMBL" id="MCF2528664.1"/>
    </source>
</evidence>
<dbReference type="CDD" id="cd00093">
    <property type="entry name" value="HTH_XRE"/>
    <property type="match status" value="1"/>
</dbReference>
<accession>A0AA41PZ94</accession>
<dbReference type="InterPro" id="IPR010982">
    <property type="entry name" value="Lambda_DNA-bd_dom_sf"/>
</dbReference>
<keyword evidence="3" id="KW-1185">Reference proteome</keyword>
<dbReference type="InterPro" id="IPR001387">
    <property type="entry name" value="Cro/C1-type_HTH"/>
</dbReference>
<proteinExistence type="predicted"/>
<comment type="caution">
    <text evidence="2">The sequence shown here is derived from an EMBL/GenBank/DDBJ whole genome shotgun (WGS) entry which is preliminary data.</text>
</comment>
<dbReference type="Pfam" id="PF19054">
    <property type="entry name" value="DUF5753"/>
    <property type="match status" value="1"/>
</dbReference>
<dbReference type="SUPFAM" id="SSF47413">
    <property type="entry name" value="lambda repressor-like DNA-binding domains"/>
    <property type="match status" value="1"/>
</dbReference>
<dbReference type="RefSeq" id="WP_235052817.1">
    <property type="nucleotide sequence ID" value="NZ_JAKFHA010000007.1"/>
</dbReference>
<dbReference type="GO" id="GO:0003677">
    <property type="term" value="F:DNA binding"/>
    <property type="evidence" value="ECO:0007669"/>
    <property type="project" value="InterPro"/>
</dbReference>
<dbReference type="AlphaFoldDB" id="A0AA41PZ94"/>
<reference evidence="2" key="1">
    <citation type="submission" date="2022-01" db="EMBL/GenBank/DDBJ databases">
        <title>Genome-Based Taxonomic Classification of the Phylum Actinobacteria.</title>
        <authorList>
            <person name="Gao Y."/>
        </authorList>
    </citation>
    <scope>NUCLEOTIDE SEQUENCE</scope>
    <source>
        <strain evidence="2">KLBMP 8922</strain>
    </source>
</reference>
<evidence type="ECO:0000259" key="1">
    <source>
        <dbReference type="PROSITE" id="PS50943"/>
    </source>
</evidence>
<dbReference type="Pfam" id="PF13560">
    <property type="entry name" value="HTH_31"/>
    <property type="match status" value="1"/>
</dbReference>
<dbReference type="Gene3D" id="1.10.260.40">
    <property type="entry name" value="lambda repressor-like DNA-binding domains"/>
    <property type="match status" value="1"/>
</dbReference>
<evidence type="ECO:0000313" key="3">
    <source>
        <dbReference type="Proteomes" id="UP001165378"/>
    </source>
</evidence>
<dbReference type="InterPro" id="IPR043917">
    <property type="entry name" value="DUF5753"/>
</dbReference>
<feature type="domain" description="HTH cro/C1-type" evidence="1">
    <location>
        <begin position="9"/>
        <end position="63"/>
    </location>
</feature>
<dbReference type="EMBL" id="JAKFHA010000007">
    <property type="protein sequence ID" value="MCF2528664.1"/>
    <property type="molecule type" value="Genomic_DNA"/>
</dbReference>
<name>A0AA41PZ94_9ACTN</name>
<dbReference type="Proteomes" id="UP001165378">
    <property type="component" value="Unassembled WGS sequence"/>
</dbReference>
<protein>
    <submittedName>
        <fullName evidence="2">Helix-turn-helix domain-containing protein</fullName>
    </submittedName>
</protein>
<dbReference type="PROSITE" id="PS50943">
    <property type="entry name" value="HTH_CROC1"/>
    <property type="match status" value="1"/>
</dbReference>